<dbReference type="RefSeq" id="WP_123376937.1">
    <property type="nucleotide sequence ID" value="NZ_MOBY01000033.1"/>
</dbReference>
<dbReference type="InterPro" id="IPR005658">
    <property type="entry name" value="Prot_inh_ecotin"/>
</dbReference>
<accession>A0A423MRV6</accession>
<evidence type="ECO:0000256" key="1">
    <source>
        <dbReference type="ARBA" id="ARBA00010558"/>
    </source>
</evidence>
<organism evidence="3 4">
    <name type="scientific">Pseudomonas fluorescens</name>
    <dbReference type="NCBI Taxonomy" id="294"/>
    <lineage>
        <taxon>Bacteria</taxon>
        <taxon>Pseudomonadati</taxon>
        <taxon>Pseudomonadota</taxon>
        <taxon>Gammaproteobacteria</taxon>
        <taxon>Pseudomonadales</taxon>
        <taxon>Pseudomonadaceae</taxon>
        <taxon>Pseudomonas</taxon>
    </lineage>
</organism>
<dbReference type="AlphaFoldDB" id="A0A423MRV6"/>
<evidence type="ECO:0000256" key="2">
    <source>
        <dbReference type="SAM" id="MobiDB-lite"/>
    </source>
</evidence>
<sequence length="152" mass="17589">MENERNIIHEPVSQETVRDRDYSERPENIRIKAPDRKHVFWLPRRDDAQTLVVRIQARITVIGECNLWTDCGMGGNLFFGDLEAIPEGYYKIDKPYELTTQRLQCGRDAKTYDLILRDSLLAYSSTAPIVIHAHEDIDIHYTVEARPEESGS</sequence>
<protein>
    <submittedName>
        <fullName evidence="3">Serine protease</fullName>
    </submittedName>
</protein>
<comment type="caution">
    <text evidence="3">The sequence shown here is derived from an EMBL/GenBank/DDBJ whole genome shotgun (WGS) entry which is preliminary data.</text>
</comment>
<dbReference type="Pfam" id="PF03974">
    <property type="entry name" value="Ecotin"/>
    <property type="match status" value="1"/>
</dbReference>
<reference evidence="3 4" key="1">
    <citation type="submission" date="2016-10" db="EMBL/GenBank/DDBJ databases">
        <title>Comparative genome analysis of multiple Pseudomonas spp. focuses on biocontrol and plant growth promoting traits.</title>
        <authorList>
            <person name="Tao X.-Y."/>
            <person name="Taylor C.G."/>
        </authorList>
    </citation>
    <scope>NUCLEOTIDE SEQUENCE [LARGE SCALE GENOMIC DNA]</scope>
    <source>
        <strain evidence="3 4">2F9</strain>
    </source>
</reference>
<dbReference type="GO" id="GO:0006508">
    <property type="term" value="P:proteolysis"/>
    <property type="evidence" value="ECO:0007669"/>
    <property type="project" value="UniProtKB-KW"/>
</dbReference>
<dbReference type="Gene3D" id="2.60.40.550">
    <property type="entry name" value="Ecotin"/>
    <property type="match status" value="1"/>
</dbReference>
<evidence type="ECO:0000313" key="4">
    <source>
        <dbReference type="Proteomes" id="UP000283650"/>
    </source>
</evidence>
<gene>
    <name evidence="3" type="ORF">BK672_27865</name>
</gene>
<comment type="similarity">
    <text evidence="1">Belongs to the protease inhibitor I11 (ecotin) family.</text>
</comment>
<proteinExistence type="inferred from homology"/>
<keyword evidence="3" id="KW-0645">Protease</keyword>
<name>A0A423MRV6_PSEFL</name>
<dbReference type="GO" id="GO:0004867">
    <property type="term" value="F:serine-type endopeptidase inhibitor activity"/>
    <property type="evidence" value="ECO:0007669"/>
    <property type="project" value="InterPro"/>
</dbReference>
<dbReference type="GO" id="GO:0008233">
    <property type="term" value="F:peptidase activity"/>
    <property type="evidence" value="ECO:0007669"/>
    <property type="project" value="UniProtKB-KW"/>
</dbReference>
<evidence type="ECO:0000313" key="3">
    <source>
        <dbReference type="EMBL" id="RON88002.1"/>
    </source>
</evidence>
<dbReference type="EMBL" id="MOBY01000033">
    <property type="protein sequence ID" value="RON88002.1"/>
    <property type="molecule type" value="Genomic_DNA"/>
</dbReference>
<dbReference type="SUPFAM" id="SSF49772">
    <property type="entry name" value="Ecotin, trypsin inhibitor"/>
    <property type="match status" value="1"/>
</dbReference>
<dbReference type="InterPro" id="IPR036198">
    <property type="entry name" value="Ecotin_sf"/>
</dbReference>
<keyword evidence="3" id="KW-0378">Hydrolase</keyword>
<dbReference type="Proteomes" id="UP000283650">
    <property type="component" value="Unassembled WGS sequence"/>
</dbReference>
<feature type="region of interest" description="Disordered" evidence="2">
    <location>
        <begin position="1"/>
        <end position="20"/>
    </location>
</feature>